<protein>
    <recommendedName>
        <fullName evidence="3">DUF4336 domain-containing protein</fullName>
    </recommendedName>
</protein>
<dbReference type="EMBL" id="JAASQV010000001">
    <property type="protein sequence ID" value="NIJ63802.1"/>
    <property type="molecule type" value="Genomic_DNA"/>
</dbReference>
<dbReference type="SUPFAM" id="SSF56281">
    <property type="entry name" value="Metallo-hydrolase/oxidoreductase"/>
    <property type="match status" value="1"/>
</dbReference>
<sequence length="233" mass="25783">MTEGTLHPFGEDIWLADGPVVAVAGFRYPTRMAVMRLPGGALFLWSPIGLSDGLRGAVAALGEVRHLVAPNTLHDRFLGEWQHAFPQATLHAPPGLAARHPDLRFGRDLADSPGFAWDGQIDQVEIPGNRIATELAFFHRPSRTLLFTDLIQHLPPSWFTGWRAIVARLDGMTAPEPRVPRKFRYAFSDRPAARAAMRRVLAWPAERLVIAHGPPIAHDAHAVVARAFRWLGV</sequence>
<dbReference type="AlphaFoldDB" id="A0A7X5UX19"/>
<dbReference type="PANTHER" id="PTHR33835:SF1">
    <property type="entry name" value="METALLO-BETA-LACTAMASE DOMAIN-CONTAINING PROTEIN"/>
    <property type="match status" value="1"/>
</dbReference>
<organism evidence="1 2">
    <name type="scientific">Sphingomonas leidyi</name>
    <dbReference type="NCBI Taxonomy" id="68569"/>
    <lineage>
        <taxon>Bacteria</taxon>
        <taxon>Pseudomonadati</taxon>
        <taxon>Pseudomonadota</taxon>
        <taxon>Alphaproteobacteria</taxon>
        <taxon>Sphingomonadales</taxon>
        <taxon>Sphingomonadaceae</taxon>
        <taxon>Sphingomonas</taxon>
    </lineage>
</organism>
<proteinExistence type="predicted"/>
<accession>A0A7X5UX19</accession>
<comment type="caution">
    <text evidence="1">The sequence shown here is derived from an EMBL/GenBank/DDBJ whole genome shotgun (WGS) entry which is preliminary data.</text>
</comment>
<dbReference type="InterPro" id="IPR025638">
    <property type="entry name" value="DUF4336"/>
</dbReference>
<dbReference type="InterPro" id="IPR036866">
    <property type="entry name" value="RibonucZ/Hydroxyglut_hydro"/>
</dbReference>
<reference evidence="1 2" key="1">
    <citation type="submission" date="2020-03" db="EMBL/GenBank/DDBJ databases">
        <title>Genomic Encyclopedia of Type Strains, Phase IV (KMG-IV): sequencing the most valuable type-strain genomes for metagenomic binning, comparative biology and taxonomic classification.</title>
        <authorList>
            <person name="Goeker M."/>
        </authorList>
    </citation>
    <scope>NUCLEOTIDE SEQUENCE [LARGE SCALE GENOMIC DNA]</scope>
    <source>
        <strain evidence="1 2">DSM 4733</strain>
    </source>
</reference>
<gene>
    <name evidence="1" type="ORF">FHR20_000733</name>
</gene>
<dbReference type="Proteomes" id="UP000564677">
    <property type="component" value="Unassembled WGS sequence"/>
</dbReference>
<name>A0A7X5UX19_9SPHN</name>
<evidence type="ECO:0000313" key="2">
    <source>
        <dbReference type="Proteomes" id="UP000564677"/>
    </source>
</evidence>
<keyword evidence="2" id="KW-1185">Reference proteome</keyword>
<evidence type="ECO:0008006" key="3">
    <source>
        <dbReference type="Google" id="ProtNLM"/>
    </source>
</evidence>
<evidence type="ECO:0000313" key="1">
    <source>
        <dbReference type="EMBL" id="NIJ63802.1"/>
    </source>
</evidence>
<dbReference type="RefSeq" id="WP_208413386.1">
    <property type="nucleotide sequence ID" value="NZ_JAASQV010000001.1"/>
</dbReference>
<dbReference type="PANTHER" id="PTHR33835">
    <property type="entry name" value="YALI0C07656P"/>
    <property type="match status" value="1"/>
</dbReference>